<protein>
    <submittedName>
        <fullName evidence="9">Extracellular dihydrogeodin oxidase/laccase</fullName>
    </submittedName>
</protein>
<feature type="chain" id="PRO_5034712363" evidence="5">
    <location>
        <begin position="27"/>
        <end position="636"/>
    </location>
</feature>
<feature type="domain" description="Plastocyanin-like" evidence="7">
    <location>
        <begin position="446"/>
        <end position="556"/>
    </location>
</feature>
<dbReference type="GO" id="GO:0016491">
    <property type="term" value="F:oxidoreductase activity"/>
    <property type="evidence" value="ECO:0007669"/>
    <property type="project" value="UniProtKB-KW"/>
</dbReference>
<dbReference type="InterPro" id="IPR011707">
    <property type="entry name" value="Cu-oxidase-like_N"/>
</dbReference>
<comment type="caution">
    <text evidence="9">The sequence shown here is derived from an EMBL/GenBank/DDBJ whole genome shotgun (WGS) entry which is preliminary data.</text>
</comment>
<dbReference type="InterPro" id="IPR008972">
    <property type="entry name" value="Cupredoxin"/>
</dbReference>
<evidence type="ECO:0000313" key="10">
    <source>
        <dbReference type="Proteomes" id="UP000439903"/>
    </source>
</evidence>
<evidence type="ECO:0000256" key="2">
    <source>
        <dbReference type="ARBA" id="ARBA00022723"/>
    </source>
</evidence>
<sequence length="636" mass="72028">MKKHLSRVLPLYVLLLLFTIFATSDATIRRRDYTVPTVYPELLKPLTPITTKDPQDIYINLVLSYTDLAPDGYTRKVWTANGQYPGPLIHCNRGDRLIINVTNNFEDPTTIHWHGIFQLGSNWYDGVGGQTQCPLLPGSSFIYNYTVGDQVGTYWWHSHYLAQYVDGLRGPLIINDPDDPYLGQYDYEYVLTLEDWYHQLAEDLVAMRLAPGYQDFNPVPDSGLISGRGRYNCSRADSGAKCDPYNMPAIYTVTKGKKYRFRIINMSAEAFFWFSIDEHELMVIEVDGVAVQPIKLSVLPIHIGQRFSVIVDASQDIGNYWIRADIPFDCIISSPGTINHDSDFFENNNITGILQYDGAPNDTYPQSKKNNDAWSNNIFPCQDLDISLIKPYVPVAPPQKVTDRFNISVTLGPDKKNTTKAYINGQSWAPDLTNPSIMKIMEEGISAKSFPINSNAYMYDTEGGAVEIVIYNDNGAEHPFHLHGHNFFIMGMDSSGHPDVSKYNFIDPALRDTITLPGSGWAVIRYMINNPGVWAFHCHIEWHVELGMVFQLIEMQSKIQELKMPPSVEALCKPGYQNTKRLPIPSAYPDDGETTITPGGFALYNPREGSTKVKRTNKRNIEFTTNHKARNSRRMI</sequence>
<keyword evidence="5" id="KW-0732">Signal</keyword>
<dbReference type="Pfam" id="PF07731">
    <property type="entry name" value="Cu-oxidase_2"/>
    <property type="match status" value="1"/>
</dbReference>
<organism evidence="9 10">
    <name type="scientific">Gigaspora margarita</name>
    <dbReference type="NCBI Taxonomy" id="4874"/>
    <lineage>
        <taxon>Eukaryota</taxon>
        <taxon>Fungi</taxon>
        <taxon>Fungi incertae sedis</taxon>
        <taxon>Mucoromycota</taxon>
        <taxon>Glomeromycotina</taxon>
        <taxon>Glomeromycetes</taxon>
        <taxon>Diversisporales</taxon>
        <taxon>Gigasporaceae</taxon>
        <taxon>Gigaspora</taxon>
    </lineage>
</organism>
<dbReference type="Gene3D" id="2.60.40.420">
    <property type="entry name" value="Cupredoxins - blue copper proteins"/>
    <property type="match status" value="3"/>
</dbReference>
<reference evidence="9 10" key="1">
    <citation type="journal article" date="2019" name="Environ. Microbiol.">
        <title>At the nexus of three kingdoms: the genome of the mycorrhizal fungus Gigaspora margarita provides insights into plant, endobacterial and fungal interactions.</title>
        <authorList>
            <person name="Venice F."/>
            <person name="Ghignone S."/>
            <person name="Salvioli di Fossalunga A."/>
            <person name="Amselem J."/>
            <person name="Novero M."/>
            <person name="Xianan X."/>
            <person name="Sedzielewska Toro K."/>
            <person name="Morin E."/>
            <person name="Lipzen A."/>
            <person name="Grigoriev I.V."/>
            <person name="Henrissat B."/>
            <person name="Martin F.M."/>
            <person name="Bonfante P."/>
        </authorList>
    </citation>
    <scope>NUCLEOTIDE SEQUENCE [LARGE SCALE GENOMIC DNA]</scope>
    <source>
        <strain evidence="9 10">BEG34</strain>
    </source>
</reference>
<evidence type="ECO:0000259" key="7">
    <source>
        <dbReference type="Pfam" id="PF07731"/>
    </source>
</evidence>
<keyword evidence="2" id="KW-0479">Metal-binding</keyword>
<dbReference type="InterPro" id="IPR011706">
    <property type="entry name" value="Cu-oxidase_C"/>
</dbReference>
<dbReference type="Proteomes" id="UP000439903">
    <property type="component" value="Unassembled WGS sequence"/>
</dbReference>
<dbReference type="Pfam" id="PF07732">
    <property type="entry name" value="Cu-oxidase_3"/>
    <property type="match status" value="1"/>
</dbReference>
<dbReference type="SUPFAM" id="SSF49503">
    <property type="entry name" value="Cupredoxins"/>
    <property type="match status" value="3"/>
</dbReference>
<evidence type="ECO:0000256" key="1">
    <source>
        <dbReference type="ARBA" id="ARBA00010609"/>
    </source>
</evidence>
<evidence type="ECO:0000313" key="9">
    <source>
        <dbReference type="EMBL" id="KAF0494965.1"/>
    </source>
</evidence>
<keyword evidence="3" id="KW-0560">Oxidoreductase</keyword>
<dbReference type="InterPro" id="IPR045087">
    <property type="entry name" value="Cu-oxidase_fam"/>
</dbReference>
<dbReference type="PROSITE" id="PS00080">
    <property type="entry name" value="MULTICOPPER_OXIDASE2"/>
    <property type="match status" value="1"/>
</dbReference>
<dbReference type="InterPro" id="IPR033138">
    <property type="entry name" value="Cu_oxidase_CS"/>
</dbReference>
<accession>A0A8H4AH70</accession>
<gene>
    <name evidence="9" type="ORF">F8M41_021231</name>
</gene>
<dbReference type="InterPro" id="IPR001117">
    <property type="entry name" value="Cu-oxidase_2nd"/>
</dbReference>
<keyword evidence="10" id="KW-1185">Reference proteome</keyword>
<evidence type="ECO:0000259" key="6">
    <source>
        <dbReference type="Pfam" id="PF00394"/>
    </source>
</evidence>
<feature type="signal peptide" evidence="5">
    <location>
        <begin position="1"/>
        <end position="26"/>
    </location>
</feature>
<dbReference type="EMBL" id="WTPW01000612">
    <property type="protein sequence ID" value="KAF0494965.1"/>
    <property type="molecule type" value="Genomic_DNA"/>
</dbReference>
<dbReference type="PANTHER" id="PTHR11709:SF511">
    <property type="entry name" value="LACCASE"/>
    <property type="match status" value="1"/>
</dbReference>
<dbReference type="InterPro" id="IPR002355">
    <property type="entry name" value="Cu_oxidase_Cu_BS"/>
</dbReference>
<evidence type="ECO:0000256" key="3">
    <source>
        <dbReference type="ARBA" id="ARBA00023002"/>
    </source>
</evidence>
<proteinExistence type="inferred from homology"/>
<evidence type="ECO:0000256" key="5">
    <source>
        <dbReference type="SAM" id="SignalP"/>
    </source>
</evidence>
<dbReference type="FunFam" id="2.60.40.420:FF:000045">
    <property type="entry name" value="Laccase 2"/>
    <property type="match status" value="1"/>
</dbReference>
<evidence type="ECO:0000256" key="4">
    <source>
        <dbReference type="ARBA" id="ARBA00023008"/>
    </source>
</evidence>
<dbReference type="PANTHER" id="PTHR11709">
    <property type="entry name" value="MULTI-COPPER OXIDASE"/>
    <property type="match status" value="1"/>
</dbReference>
<dbReference type="Pfam" id="PF00394">
    <property type="entry name" value="Cu-oxidase"/>
    <property type="match status" value="1"/>
</dbReference>
<dbReference type="OrthoDB" id="2121828at2759"/>
<feature type="domain" description="Plastocyanin-like" evidence="6">
    <location>
        <begin position="188"/>
        <end position="359"/>
    </location>
</feature>
<dbReference type="AlphaFoldDB" id="A0A8H4AH70"/>
<dbReference type="PROSITE" id="PS00079">
    <property type="entry name" value="MULTICOPPER_OXIDASE1"/>
    <property type="match status" value="1"/>
</dbReference>
<dbReference type="GO" id="GO:0005507">
    <property type="term" value="F:copper ion binding"/>
    <property type="evidence" value="ECO:0007669"/>
    <property type="project" value="InterPro"/>
</dbReference>
<evidence type="ECO:0000259" key="8">
    <source>
        <dbReference type="Pfam" id="PF07732"/>
    </source>
</evidence>
<comment type="similarity">
    <text evidence="1">Belongs to the multicopper oxidase family.</text>
</comment>
<keyword evidence="4" id="KW-0186">Copper</keyword>
<feature type="domain" description="Plastocyanin-like" evidence="8">
    <location>
        <begin position="64"/>
        <end position="178"/>
    </location>
</feature>
<name>A0A8H4AH70_GIGMA</name>